<evidence type="ECO:0000313" key="3">
    <source>
        <dbReference type="Proteomes" id="UP000292639"/>
    </source>
</evidence>
<dbReference type="RefSeq" id="WP_131184035.1">
    <property type="nucleotide sequence ID" value="NZ_QJUO01000009.1"/>
</dbReference>
<dbReference type="EMBL" id="QJUP01000013">
    <property type="protein sequence ID" value="TBU96297.1"/>
    <property type="molecule type" value="Genomic_DNA"/>
</dbReference>
<dbReference type="InterPro" id="IPR001387">
    <property type="entry name" value="Cro/C1-type_HTH"/>
</dbReference>
<accession>A0A4Q9R797</accession>
<dbReference type="AlphaFoldDB" id="A0A4Q9R797"/>
<dbReference type="OrthoDB" id="5636356at2"/>
<dbReference type="GO" id="GO:0003677">
    <property type="term" value="F:DNA binding"/>
    <property type="evidence" value="ECO:0007669"/>
    <property type="project" value="InterPro"/>
</dbReference>
<dbReference type="SUPFAM" id="SSF47413">
    <property type="entry name" value="lambda repressor-like DNA-binding domains"/>
    <property type="match status" value="1"/>
</dbReference>
<dbReference type="CDD" id="cd00093">
    <property type="entry name" value="HTH_XRE"/>
    <property type="match status" value="1"/>
</dbReference>
<gene>
    <name evidence="2" type="ORF">DNJ96_11015</name>
</gene>
<comment type="caution">
    <text evidence="2">The sequence shown here is derived from an EMBL/GenBank/DDBJ whole genome shotgun (WGS) entry which is preliminary data.</text>
</comment>
<protein>
    <submittedName>
        <fullName evidence="2">Transcriptional regulator</fullName>
    </submittedName>
</protein>
<evidence type="ECO:0000259" key="1">
    <source>
        <dbReference type="PROSITE" id="PS50943"/>
    </source>
</evidence>
<feature type="domain" description="HTH cro/C1-type" evidence="1">
    <location>
        <begin position="54"/>
        <end position="88"/>
    </location>
</feature>
<keyword evidence="3" id="KW-1185">Reference proteome</keyword>
<dbReference type="Gene3D" id="1.10.260.40">
    <property type="entry name" value="lambda repressor-like DNA-binding domains"/>
    <property type="match status" value="1"/>
</dbReference>
<dbReference type="PROSITE" id="PS50943">
    <property type="entry name" value="HTH_CROC1"/>
    <property type="match status" value="1"/>
</dbReference>
<proteinExistence type="predicted"/>
<sequence length="149" mass="17257">MTTQATEPDINSSSKNEKLEFSERLHNAMEASGYACRPGILEREFNARYWGKPVTFQAVSRWLRGQSIPAQDKLQVLSEWLNVEPQTLRFGDKAVSRIRENRSRWEKGEPAHERATIDAYLSLPLEQRKIAREVIMALSKLHKFESNVR</sequence>
<dbReference type="InterPro" id="IPR010982">
    <property type="entry name" value="Lambda_DNA-bd_dom_sf"/>
</dbReference>
<name>A0A4Q9R797_9GAMM</name>
<evidence type="ECO:0000313" key="2">
    <source>
        <dbReference type="EMBL" id="TBU96297.1"/>
    </source>
</evidence>
<dbReference type="Proteomes" id="UP000292639">
    <property type="component" value="Unassembled WGS sequence"/>
</dbReference>
<organism evidence="2 3">
    <name type="scientific">Stutzerimonas kirkiae</name>
    <dbReference type="NCBI Taxonomy" id="2211392"/>
    <lineage>
        <taxon>Bacteria</taxon>
        <taxon>Pseudomonadati</taxon>
        <taxon>Pseudomonadota</taxon>
        <taxon>Gammaproteobacteria</taxon>
        <taxon>Pseudomonadales</taxon>
        <taxon>Pseudomonadaceae</taxon>
        <taxon>Stutzerimonas</taxon>
    </lineage>
</organism>
<reference evidence="2 3" key="1">
    <citation type="submission" date="2018-06" db="EMBL/GenBank/DDBJ databases">
        <title>Three novel Pseudomonas species isolated from symptomatic oak.</title>
        <authorList>
            <person name="Bueno-Gonzalez V."/>
            <person name="Brady C."/>
        </authorList>
    </citation>
    <scope>NUCLEOTIDE SEQUENCE [LARGE SCALE GENOMIC DNA]</scope>
    <source>
        <strain evidence="2 3">P17C</strain>
    </source>
</reference>